<reference evidence="1" key="2">
    <citation type="submission" date="2021-04" db="EMBL/GenBank/DDBJ databases">
        <authorList>
            <person name="Gilroy R."/>
        </authorList>
    </citation>
    <scope>NUCLEOTIDE SEQUENCE</scope>
    <source>
        <strain evidence="1">5134</strain>
    </source>
</reference>
<dbReference type="InterPro" id="IPR025049">
    <property type="entry name" value="Mfa-like_1"/>
</dbReference>
<accession>A0A9D1YZC9</accession>
<dbReference type="AlphaFoldDB" id="A0A9D1YZC9"/>
<evidence type="ECO:0000313" key="1">
    <source>
        <dbReference type="EMBL" id="HIY68513.1"/>
    </source>
</evidence>
<dbReference type="Pfam" id="PF13149">
    <property type="entry name" value="Mfa_like_1"/>
    <property type="match status" value="1"/>
</dbReference>
<protein>
    <submittedName>
        <fullName evidence="1">Fimbrillin family protein</fullName>
    </submittedName>
</protein>
<dbReference type="PROSITE" id="PS51257">
    <property type="entry name" value="PROKAR_LIPOPROTEIN"/>
    <property type="match status" value="1"/>
</dbReference>
<proteinExistence type="predicted"/>
<dbReference type="Gene3D" id="2.60.40.2630">
    <property type="match status" value="1"/>
</dbReference>
<dbReference type="CDD" id="cd13121">
    <property type="entry name" value="BF2867_like_C"/>
    <property type="match status" value="1"/>
</dbReference>
<dbReference type="InterPro" id="IPR042278">
    <property type="entry name" value="Mfa-like_1_N"/>
</dbReference>
<name>A0A9D1YZC9_9BACT</name>
<gene>
    <name evidence="1" type="ORF">H9828_03755</name>
</gene>
<dbReference type="InterPro" id="IPR011871">
    <property type="entry name" value="Fib_succ_major"/>
</dbReference>
<dbReference type="CDD" id="cd13120">
    <property type="entry name" value="BF2867_like_N"/>
    <property type="match status" value="1"/>
</dbReference>
<dbReference type="NCBIfam" id="TIGR02145">
    <property type="entry name" value="Fib_succ_major"/>
    <property type="match status" value="1"/>
</dbReference>
<sequence length="447" mass="48395">MKHVSFLTLLLTGLFVLCGCSEKRETKPRVEIFPTLRTRVSGLYFERGDRIGLTILKGADPYVQNYPMTYDGTIFSDPGLVWYDDAQQTATLTAYYPYAESGVPEEFSVALDQRAGCEESDLLGAVVADVAPVNTPVGMLFYHLMSQLTIIIDNTTDAEVTEVVIGGFVPTANVDLSVPTASASREALPAEIRTFEASPGVSYRAVLVPQQGDLNVTVTTSDGETRSKSVSQALLESGKRYDLSIRVSMADIEVTLSGEISDWVDGGSLETTDDSDIPGSSETGELVYEGVTYPTLQIGDRVWMAANLRYQPADLVLDTDLWKPQTGFDDDPELGLLYDYATATNGAAGDGGPVQGICPDGWHIPETAELEALIESAERPEDFLKLVGYWIVTSSNQRYGASDTLYLMGSECPESGKCACLYYTAGAEPVLTNVSVDFGISVRCVQD</sequence>
<dbReference type="Gene3D" id="2.60.40.2620">
    <property type="entry name" value="Fimbrillin-like"/>
    <property type="match status" value="1"/>
</dbReference>
<dbReference type="Proteomes" id="UP000886844">
    <property type="component" value="Unassembled WGS sequence"/>
</dbReference>
<reference evidence="1" key="1">
    <citation type="journal article" date="2021" name="PeerJ">
        <title>Extensive microbial diversity within the chicken gut microbiome revealed by metagenomics and culture.</title>
        <authorList>
            <person name="Gilroy R."/>
            <person name="Ravi A."/>
            <person name="Getino M."/>
            <person name="Pursley I."/>
            <person name="Horton D.L."/>
            <person name="Alikhan N.F."/>
            <person name="Baker D."/>
            <person name="Gharbi K."/>
            <person name="Hall N."/>
            <person name="Watson M."/>
            <person name="Adriaenssens E.M."/>
            <person name="Foster-Nyarko E."/>
            <person name="Jarju S."/>
            <person name="Secka A."/>
            <person name="Antonio M."/>
            <person name="Oren A."/>
            <person name="Chaudhuri R.R."/>
            <person name="La Ragione R."/>
            <person name="Hildebrand F."/>
            <person name="Pallen M.J."/>
        </authorList>
    </citation>
    <scope>NUCLEOTIDE SEQUENCE</scope>
    <source>
        <strain evidence="1">5134</strain>
    </source>
</reference>
<organism evidence="1 2">
    <name type="scientific">Candidatus Alistipes intestinigallinarum</name>
    <dbReference type="NCBI Taxonomy" id="2838440"/>
    <lineage>
        <taxon>Bacteria</taxon>
        <taxon>Pseudomonadati</taxon>
        <taxon>Bacteroidota</taxon>
        <taxon>Bacteroidia</taxon>
        <taxon>Bacteroidales</taxon>
        <taxon>Rikenellaceae</taxon>
        <taxon>Alistipes</taxon>
    </lineage>
</organism>
<evidence type="ECO:0000313" key="2">
    <source>
        <dbReference type="Proteomes" id="UP000886844"/>
    </source>
</evidence>
<comment type="caution">
    <text evidence="1">The sequence shown here is derived from an EMBL/GenBank/DDBJ whole genome shotgun (WGS) entry which is preliminary data.</text>
</comment>
<dbReference type="EMBL" id="DXDA01000031">
    <property type="protein sequence ID" value="HIY68513.1"/>
    <property type="molecule type" value="Genomic_DNA"/>
</dbReference>